<dbReference type="EMBL" id="JAOYFB010000040">
    <property type="protein sequence ID" value="KAK4037129.1"/>
    <property type="molecule type" value="Genomic_DNA"/>
</dbReference>
<comment type="subcellular location">
    <subcellularLocation>
        <location evidence="1">Peroxisome</location>
    </subcellularLocation>
</comment>
<comment type="similarity">
    <text evidence="2">Belongs to the ATP-dependent AMP-binding enzyme family.</text>
</comment>
<protein>
    <recommendedName>
        <fullName evidence="6">AMP-dependent synthetase/ligase domain-containing protein</fullName>
    </recommendedName>
</protein>
<sequence>MFHQYGCMMVLTTLAVGAKAVILPKFNFPDMLHAIQKYKVTMIPLVPPIAVLLAKHPAANNFDLSSVRAIVSSAAPLSLEIIKTIISKYKWDVLQGYGMTECTLATHFMPPGQRKYGSVGMIMPFYESKIVDQNTGQDLGAQQVGEIYVRGSMVMKGYRGNPGATAAMIDEQRR</sequence>
<feature type="chain" id="PRO_5046026148" description="AMP-dependent synthetase/ligase domain-containing protein" evidence="5">
    <location>
        <begin position="21"/>
        <end position="174"/>
    </location>
</feature>
<keyword evidence="4" id="KW-0576">Peroxisome</keyword>
<keyword evidence="8" id="KW-1185">Reference proteome</keyword>
<gene>
    <name evidence="7" type="ORF">OUZ56_029169</name>
</gene>
<evidence type="ECO:0000259" key="6">
    <source>
        <dbReference type="Pfam" id="PF00501"/>
    </source>
</evidence>
<comment type="caution">
    <text evidence="7">The sequence shown here is derived from an EMBL/GenBank/DDBJ whole genome shotgun (WGS) entry which is preliminary data.</text>
</comment>
<dbReference type="SUPFAM" id="SSF56801">
    <property type="entry name" value="Acetyl-CoA synthetase-like"/>
    <property type="match status" value="1"/>
</dbReference>
<evidence type="ECO:0000256" key="3">
    <source>
        <dbReference type="ARBA" id="ARBA00022598"/>
    </source>
</evidence>
<dbReference type="Pfam" id="PF00501">
    <property type="entry name" value="AMP-binding"/>
    <property type="match status" value="1"/>
</dbReference>
<name>A0ABR0B617_9CRUS</name>
<evidence type="ECO:0000256" key="1">
    <source>
        <dbReference type="ARBA" id="ARBA00004275"/>
    </source>
</evidence>
<dbReference type="InterPro" id="IPR000873">
    <property type="entry name" value="AMP-dep_synth/lig_dom"/>
</dbReference>
<accession>A0ABR0B617</accession>
<proteinExistence type="inferred from homology"/>
<organism evidence="7 8">
    <name type="scientific">Daphnia magna</name>
    <dbReference type="NCBI Taxonomy" id="35525"/>
    <lineage>
        <taxon>Eukaryota</taxon>
        <taxon>Metazoa</taxon>
        <taxon>Ecdysozoa</taxon>
        <taxon>Arthropoda</taxon>
        <taxon>Crustacea</taxon>
        <taxon>Branchiopoda</taxon>
        <taxon>Diplostraca</taxon>
        <taxon>Cladocera</taxon>
        <taxon>Anomopoda</taxon>
        <taxon>Daphniidae</taxon>
        <taxon>Daphnia</taxon>
    </lineage>
</organism>
<feature type="signal peptide" evidence="5">
    <location>
        <begin position="1"/>
        <end position="20"/>
    </location>
</feature>
<dbReference type="Gene3D" id="3.40.50.980">
    <property type="match status" value="1"/>
</dbReference>
<evidence type="ECO:0000256" key="4">
    <source>
        <dbReference type="ARBA" id="ARBA00023140"/>
    </source>
</evidence>
<keyword evidence="3" id="KW-0436">Ligase</keyword>
<dbReference type="Gene3D" id="2.30.38.10">
    <property type="entry name" value="Luciferase, Domain 3"/>
    <property type="match status" value="1"/>
</dbReference>
<feature type="domain" description="AMP-dependent synthetase/ligase" evidence="6">
    <location>
        <begin position="1"/>
        <end position="158"/>
    </location>
</feature>
<dbReference type="PANTHER" id="PTHR24096:SF149">
    <property type="entry name" value="AMP-BINDING DOMAIN-CONTAINING PROTEIN-RELATED"/>
    <property type="match status" value="1"/>
</dbReference>
<dbReference type="Proteomes" id="UP001234178">
    <property type="component" value="Unassembled WGS sequence"/>
</dbReference>
<evidence type="ECO:0000256" key="5">
    <source>
        <dbReference type="SAM" id="SignalP"/>
    </source>
</evidence>
<keyword evidence="5" id="KW-0732">Signal</keyword>
<evidence type="ECO:0000256" key="2">
    <source>
        <dbReference type="ARBA" id="ARBA00006432"/>
    </source>
</evidence>
<reference evidence="7 8" key="1">
    <citation type="journal article" date="2023" name="Nucleic Acids Res.">
        <title>The hologenome of Daphnia magna reveals possible DNA methylation and microbiome-mediated evolution of the host genome.</title>
        <authorList>
            <person name="Chaturvedi A."/>
            <person name="Li X."/>
            <person name="Dhandapani V."/>
            <person name="Marshall H."/>
            <person name="Kissane S."/>
            <person name="Cuenca-Cambronero M."/>
            <person name="Asole G."/>
            <person name="Calvet F."/>
            <person name="Ruiz-Romero M."/>
            <person name="Marangio P."/>
            <person name="Guigo R."/>
            <person name="Rago D."/>
            <person name="Mirbahai L."/>
            <person name="Eastwood N."/>
            <person name="Colbourne J.K."/>
            <person name="Zhou J."/>
            <person name="Mallon E."/>
            <person name="Orsini L."/>
        </authorList>
    </citation>
    <scope>NUCLEOTIDE SEQUENCE [LARGE SCALE GENOMIC DNA]</scope>
    <source>
        <strain evidence="7">LRV0_1</strain>
    </source>
</reference>
<dbReference type="PANTHER" id="PTHR24096">
    <property type="entry name" value="LONG-CHAIN-FATTY-ACID--COA LIGASE"/>
    <property type="match status" value="1"/>
</dbReference>
<evidence type="ECO:0000313" key="8">
    <source>
        <dbReference type="Proteomes" id="UP001234178"/>
    </source>
</evidence>
<evidence type="ECO:0000313" key="7">
    <source>
        <dbReference type="EMBL" id="KAK4037129.1"/>
    </source>
</evidence>